<evidence type="ECO:0000313" key="14">
    <source>
        <dbReference type="EMBL" id="CAH2268995.1"/>
    </source>
</evidence>
<evidence type="ECO:0000256" key="2">
    <source>
        <dbReference type="ARBA" id="ARBA00004906"/>
    </source>
</evidence>
<dbReference type="GO" id="GO:0008270">
    <property type="term" value="F:zinc ion binding"/>
    <property type="evidence" value="ECO:0007669"/>
    <property type="project" value="UniProtKB-KW"/>
</dbReference>
<keyword evidence="5 10" id="KW-0479">Metal-binding</keyword>
<dbReference type="Gene3D" id="3.30.40.10">
    <property type="entry name" value="Zinc/RING finger domain, C3HC4 (zinc finger)"/>
    <property type="match status" value="2"/>
</dbReference>
<dbReference type="InterPro" id="IPR008974">
    <property type="entry name" value="TRAF-like"/>
</dbReference>
<dbReference type="InterPro" id="IPR013083">
    <property type="entry name" value="Znf_RING/FYVE/PHD"/>
</dbReference>
<dbReference type="GO" id="GO:0005737">
    <property type="term" value="C:cytoplasm"/>
    <property type="evidence" value="ECO:0007669"/>
    <property type="project" value="InterPro"/>
</dbReference>
<evidence type="ECO:0000256" key="10">
    <source>
        <dbReference type="RuleBase" id="RU201113"/>
    </source>
</evidence>
<keyword evidence="4" id="KW-0808">Transferase</keyword>
<gene>
    <name evidence="14" type="primary">jg16019</name>
    <name evidence="14" type="ORF">PAEG_LOCUS27293</name>
</gene>
<reference evidence="14" key="1">
    <citation type="submission" date="2022-03" db="EMBL/GenBank/DDBJ databases">
        <authorList>
            <person name="Lindestad O."/>
        </authorList>
    </citation>
    <scope>NUCLEOTIDE SEQUENCE</scope>
</reference>
<proteinExistence type="inferred from homology"/>
<dbReference type="GO" id="GO:0031624">
    <property type="term" value="F:ubiquitin conjugating enzyme binding"/>
    <property type="evidence" value="ECO:0007669"/>
    <property type="project" value="TreeGrafter"/>
</dbReference>
<dbReference type="SUPFAM" id="SSF57850">
    <property type="entry name" value="RING/U-box"/>
    <property type="match status" value="1"/>
</dbReference>
<dbReference type="InterPro" id="IPR013010">
    <property type="entry name" value="Znf_SIAH"/>
</dbReference>
<dbReference type="InterPro" id="IPR018121">
    <property type="entry name" value="7-in-absentia-prot_TRAF-dom"/>
</dbReference>
<feature type="region of interest" description="Disordered" evidence="11">
    <location>
        <begin position="264"/>
        <end position="316"/>
    </location>
</feature>
<comment type="catalytic activity">
    <reaction evidence="1 10">
        <text>S-ubiquitinyl-[E2 ubiquitin-conjugating enzyme]-L-cysteine + [acceptor protein]-L-lysine = [E2 ubiquitin-conjugating enzyme]-L-cysteine + N(6)-ubiquitinyl-[acceptor protein]-L-lysine.</text>
        <dbReference type="EC" id="2.3.2.27"/>
    </reaction>
</comment>
<dbReference type="Proteomes" id="UP000838756">
    <property type="component" value="Unassembled WGS sequence"/>
</dbReference>
<evidence type="ECO:0000256" key="3">
    <source>
        <dbReference type="ARBA" id="ARBA00009119"/>
    </source>
</evidence>
<keyword evidence="6 9" id="KW-0863">Zinc-finger</keyword>
<organism evidence="14 15">
    <name type="scientific">Pararge aegeria aegeria</name>
    <dbReference type="NCBI Taxonomy" id="348720"/>
    <lineage>
        <taxon>Eukaryota</taxon>
        <taxon>Metazoa</taxon>
        <taxon>Ecdysozoa</taxon>
        <taxon>Arthropoda</taxon>
        <taxon>Hexapoda</taxon>
        <taxon>Insecta</taxon>
        <taxon>Pterygota</taxon>
        <taxon>Neoptera</taxon>
        <taxon>Endopterygota</taxon>
        <taxon>Lepidoptera</taxon>
        <taxon>Glossata</taxon>
        <taxon>Ditrysia</taxon>
        <taxon>Papilionoidea</taxon>
        <taxon>Nymphalidae</taxon>
        <taxon>Satyrinae</taxon>
        <taxon>Satyrini</taxon>
        <taxon>Parargina</taxon>
        <taxon>Pararge</taxon>
    </lineage>
</organism>
<evidence type="ECO:0000256" key="5">
    <source>
        <dbReference type="ARBA" id="ARBA00022723"/>
    </source>
</evidence>
<comment type="similarity">
    <text evidence="3 10">Belongs to the SINA (Seven in absentia) family.</text>
</comment>
<dbReference type="PROSITE" id="PS51081">
    <property type="entry name" value="ZF_SIAH"/>
    <property type="match status" value="1"/>
</dbReference>
<comment type="domain">
    <text evidence="10">The SBD domain (substrate-binding domain) mediates the interaction with substrate proteins. It is related to the TRAF family.</text>
</comment>
<feature type="compositionally biased region" description="Polar residues" evidence="11">
    <location>
        <begin position="273"/>
        <end position="282"/>
    </location>
</feature>
<dbReference type="InterPro" id="IPR001841">
    <property type="entry name" value="Znf_RING"/>
</dbReference>
<dbReference type="InterPro" id="IPR004162">
    <property type="entry name" value="SINA-like_animal"/>
</dbReference>
<evidence type="ECO:0000259" key="12">
    <source>
        <dbReference type="PROSITE" id="PS50089"/>
    </source>
</evidence>
<comment type="domain">
    <text evidence="10">The RING-type zinc finger domain is essential for ubiquitin ligase activity.</text>
</comment>
<dbReference type="InterPro" id="IPR049548">
    <property type="entry name" value="Sina-like_RING"/>
</dbReference>
<evidence type="ECO:0000256" key="9">
    <source>
        <dbReference type="PROSITE-ProRule" id="PRU00455"/>
    </source>
</evidence>
<accession>A0A8S4SPW3</accession>
<sequence length="316" mass="35999">MSKAKFNKKVGVVGMELPECPVCMEQMSTPIYQCLTGHSLCNTCTVNLIPPFCPMCRQAMTQTRNWQLEDMIERATVPCPNKSAGCVYTMVNMEVEDHLKECIFRQMACPLGSVFGKCSWSGKLNGMLDHFKERHPKNLNTDDEITINNTTITNDDRHMYLVAQNKFLFIISFKIDTMQKMAYWAVQHIGSKKSAQQHVYEVHVTSNQDQRRKVIYTEHCFNDAIEANEIFRMAKCAIMPLNMMDHFLKDKRLTFSCTIKRNQPGFKKGTGSAPENKTSQNHSKAKPKGPGGNNFRTKSPGPHMPKGPNKQHKNNK</sequence>
<dbReference type="Pfam" id="PF21361">
    <property type="entry name" value="Sina_ZnF"/>
    <property type="match status" value="1"/>
</dbReference>
<evidence type="ECO:0000259" key="13">
    <source>
        <dbReference type="PROSITE" id="PS51081"/>
    </source>
</evidence>
<feature type="domain" description="SIAH-type" evidence="13">
    <location>
        <begin position="74"/>
        <end position="136"/>
    </location>
</feature>
<name>A0A8S4SPW3_9NEOP</name>
<feature type="domain" description="RING-type" evidence="12">
    <location>
        <begin position="20"/>
        <end position="57"/>
    </location>
</feature>
<dbReference type="PANTHER" id="PTHR45877">
    <property type="entry name" value="E3 UBIQUITIN-PROTEIN LIGASE SIAH2"/>
    <property type="match status" value="1"/>
</dbReference>
<dbReference type="OrthoDB" id="4788989at2759"/>
<comment type="caution">
    <text evidence="14">The sequence shown here is derived from an EMBL/GenBank/DDBJ whole genome shotgun (WGS) entry which is preliminary data.</text>
</comment>
<dbReference type="Gene3D" id="2.60.210.10">
    <property type="entry name" value="Apoptosis, Tumor Necrosis Factor Receptor Associated Protein 2, Chain A"/>
    <property type="match status" value="1"/>
</dbReference>
<dbReference type="SUPFAM" id="SSF49599">
    <property type="entry name" value="TRAF domain-like"/>
    <property type="match status" value="1"/>
</dbReference>
<dbReference type="EC" id="2.3.2.27" evidence="10"/>
<dbReference type="GO" id="GO:0043161">
    <property type="term" value="P:proteasome-mediated ubiquitin-dependent protein catabolic process"/>
    <property type="evidence" value="ECO:0007669"/>
    <property type="project" value="TreeGrafter"/>
</dbReference>
<evidence type="ECO:0000313" key="15">
    <source>
        <dbReference type="Proteomes" id="UP000838756"/>
    </source>
</evidence>
<dbReference type="AlphaFoldDB" id="A0A8S4SPW3"/>
<dbReference type="PROSITE" id="PS50089">
    <property type="entry name" value="ZF_RING_2"/>
    <property type="match status" value="1"/>
</dbReference>
<dbReference type="Pfam" id="PF03145">
    <property type="entry name" value="Sina_TRAF"/>
    <property type="match status" value="1"/>
</dbReference>
<evidence type="ECO:0000256" key="7">
    <source>
        <dbReference type="ARBA" id="ARBA00022786"/>
    </source>
</evidence>
<dbReference type="GO" id="GO:0061630">
    <property type="term" value="F:ubiquitin protein ligase activity"/>
    <property type="evidence" value="ECO:0007669"/>
    <property type="project" value="UniProtKB-EC"/>
</dbReference>
<evidence type="ECO:0000256" key="6">
    <source>
        <dbReference type="ARBA" id="ARBA00022771"/>
    </source>
</evidence>
<evidence type="ECO:0000256" key="4">
    <source>
        <dbReference type="ARBA" id="ARBA00022679"/>
    </source>
</evidence>
<dbReference type="Pfam" id="PF21362">
    <property type="entry name" value="Sina_RING"/>
    <property type="match status" value="1"/>
</dbReference>
<protein>
    <recommendedName>
        <fullName evidence="10">E3 ubiquitin-protein ligase</fullName>
        <ecNumber evidence="10">2.3.2.27</ecNumber>
    </recommendedName>
</protein>
<evidence type="ECO:0000256" key="8">
    <source>
        <dbReference type="ARBA" id="ARBA00022833"/>
    </source>
</evidence>
<comment type="function">
    <text evidence="10">E3 ubiquitin-protein ligase that mediates ubiquitination and subsequent proteasomal degradation of target proteins. E3 ubiquitin ligases accept ubiquitin from an E2 ubiquitin-conjugating enzyme in the form of a thioester and then directly transfers the ubiquitin to targeted substrates.</text>
</comment>
<keyword evidence="8 10" id="KW-0862">Zinc</keyword>
<dbReference type="EMBL" id="CAKXAJ010026487">
    <property type="protein sequence ID" value="CAH2268995.1"/>
    <property type="molecule type" value="Genomic_DNA"/>
</dbReference>
<keyword evidence="15" id="KW-1185">Reference proteome</keyword>
<keyword evidence="7 10" id="KW-0833">Ubl conjugation pathway</keyword>
<comment type="pathway">
    <text evidence="2 10">Protein modification; protein ubiquitination.</text>
</comment>
<evidence type="ECO:0000256" key="11">
    <source>
        <dbReference type="SAM" id="MobiDB-lite"/>
    </source>
</evidence>
<evidence type="ECO:0000256" key="1">
    <source>
        <dbReference type="ARBA" id="ARBA00000900"/>
    </source>
</evidence>
<dbReference type="PANTHER" id="PTHR45877:SF2">
    <property type="entry name" value="E3 UBIQUITIN-PROTEIN LIGASE SINA-RELATED"/>
    <property type="match status" value="1"/>
</dbReference>